<dbReference type="Pfam" id="PF07533">
    <property type="entry name" value="BRK"/>
    <property type="match status" value="1"/>
</dbReference>
<dbReference type="InterPro" id="IPR036575">
    <property type="entry name" value="TFIIS_cen_dom_sf"/>
</dbReference>
<dbReference type="Pfam" id="PF07500">
    <property type="entry name" value="TFIIS_M"/>
    <property type="match status" value="1"/>
</dbReference>
<evidence type="ECO:0000259" key="10">
    <source>
        <dbReference type="PROSITE" id="PS50016"/>
    </source>
</evidence>
<feature type="compositionally biased region" description="Polar residues" evidence="9">
    <location>
        <begin position="1051"/>
        <end position="1063"/>
    </location>
</feature>
<dbReference type="Pfam" id="PF07744">
    <property type="entry name" value="SPOC"/>
    <property type="match status" value="1"/>
</dbReference>
<feature type="region of interest" description="Disordered" evidence="9">
    <location>
        <begin position="2066"/>
        <end position="2129"/>
    </location>
</feature>
<dbReference type="EnsemblMetazoa" id="GPAI030589-RA">
    <property type="protein sequence ID" value="GPAI030589-PA"/>
    <property type="gene ID" value="GPAI030589"/>
</dbReference>
<dbReference type="InterPro" id="IPR013083">
    <property type="entry name" value="Znf_RING/FYVE/PHD"/>
</dbReference>
<dbReference type="CDD" id="cd15552">
    <property type="entry name" value="PHD_PHF3_like"/>
    <property type="match status" value="1"/>
</dbReference>
<evidence type="ECO:0000256" key="6">
    <source>
        <dbReference type="ARBA" id="ARBA00023163"/>
    </source>
</evidence>
<organism evidence="12 13">
    <name type="scientific">Glossina pallidipes</name>
    <name type="common">Tsetse fly</name>
    <dbReference type="NCBI Taxonomy" id="7398"/>
    <lineage>
        <taxon>Eukaryota</taxon>
        <taxon>Metazoa</taxon>
        <taxon>Ecdysozoa</taxon>
        <taxon>Arthropoda</taxon>
        <taxon>Hexapoda</taxon>
        <taxon>Insecta</taxon>
        <taxon>Pterygota</taxon>
        <taxon>Neoptera</taxon>
        <taxon>Endopterygota</taxon>
        <taxon>Diptera</taxon>
        <taxon>Brachycera</taxon>
        <taxon>Muscomorpha</taxon>
        <taxon>Hippoboscoidea</taxon>
        <taxon>Glossinidae</taxon>
        <taxon>Glossina</taxon>
    </lineage>
</organism>
<dbReference type="InterPro" id="IPR019786">
    <property type="entry name" value="Zinc_finger_PHD-type_CS"/>
</dbReference>
<feature type="compositionally biased region" description="Low complexity" evidence="9">
    <location>
        <begin position="2529"/>
        <end position="2538"/>
    </location>
</feature>
<feature type="compositionally biased region" description="Acidic residues" evidence="9">
    <location>
        <begin position="116"/>
        <end position="131"/>
    </location>
</feature>
<feature type="region of interest" description="Disordered" evidence="9">
    <location>
        <begin position="1881"/>
        <end position="2037"/>
    </location>
</feature>
<evidence type="ECO:0000256" key="1">
    <source>
        <dbReference type="ARBA" id="ARBA00004123"/>
    </source>
</evidence>
<keyword evidence="6" id="KW-0804">Transcription</keyword>
<feature type="compositionally biased region" description="Basic residues" evidence="9">
    <location>
        <begin position="146"/>
        <end position="170"/>
    </location>
</feature>
<dbReference type="PROSITE" id="PS01359">
    <property type="entry name" value="ZF_PHD_1"/>
    <property type="match status" value="1"/>
</dbReference>
<evidence type="ECO:0000256" key="3">
    <source>
        <dbReference type="ARBA" id="ARBA00022771"/>
    </source>
</evidence>
<evidence type="ECO:0000259" key="11">
    <source>
        <dbReference type="PROSITE" id="PS51321"/>
    </source>
</evidence>
<dbReference type="InterPro" id="IPR012921">
    <property type="entry name" value="SPOC_C"/>
</dbReference>
<dbReference type="SUPFAM" id="SSF46942">
    <property type="entry name" value="Elongation factor TFIIS domain 2"/>
    <property type="match status" value="1"/>
</dbReference>
<feature type="compositionally biased region" description="Basic residues" evidence="9">
    <location>
        <begin position="368"/>
        <end position="381"/>
    </location>
</feature>
<feature type="compositionally biased region" description="Low complexity" evidence="9">
    <location>
        <begin position="1638"/>
        <end position="1653"/>
    </location>
</feature>
<dbReference type="VEuPathDB" id="VectorBase:GPAI030589"/>
<feature type="compositionally biased region" description="Basic residues" evidence="9">
    <location>
        <begin position="1910"/>
        <end position="1947"/>
    </location>
</feature>
<dbReference type="PANTHER" id="PTHR11477">
    <property type="entry name" value="TRANSCRIPTION FACTOR S-II ZINC FINGER DOMAIN-CONTAINING PROTEIN"/>
    <property type="match status" value="1"/>
</dbReference>
<evidence type="ECO:0000256" key="5">
    <source>
        <dbReference type="ARBA" id="ARBA00023015"/>
    </source>
</evidence>
<feature type="compositionally biased region" description="Polar residues" evidence="9">
    <location>
        <begin position="2076"/>
        <end position="2122"/>
    </location>
</feature>
<sequence length="2576" mass="283321">MSSSMFIESSSLSKDVDDFHSADSNLVVVYGKKGISFDEKGLENLMEEKKISSISVIRLTSPTPSMENEEAEAAKLEEMLRRQELGSDEGSEGEENEGNNHDVDEEKCNSDVVDNSNDEEEDKQTNEESDNEGGTSDEKQRENKNKVKKKPKRRGRIPNALKLKKLRPKPPKRERPEIVGLRVEEFYPPEDASEIIKEALKKAGLSSFKRNNEEYQFQLLVIKNDHCYTPFTSPTQMKAKLAADKLENEKQASLRKTGGPQSSAAKQLLTRKKIANSGMPFKTLSAISTKEKLNSTSAIKFKKDLKDRKPITEDDFDRTEDGAFSSDDEQANNDEVIDDENEFTTSDESAETDNDRDSDLDFDVNNRNGRKRKVKPGRNSKRNAGVVKATQKHRRFHNQDEPDELPAKSNPTHVSIVPNLRLKPNNSKAISDHSRITVRSTAAKVTHSGGAATTTTTVNRATIPSNVSSNDKSLLDNNKLMANKTVTLSSEGHGTTSNTTTKTSTNDTNAVHKSTTNPQKIINTSNNQTKESVAPLIVAAPSKTPLLASSDDALPDDILQHVAELAEDSKSIQDVIEKQVSGSAAIDAEEPTSVGASNIKSSLPEEVLQRELASVTTTAATTGGQAALPNADNKSSLDDNKLVGNKTVIMPSESKRVTANTITSLNASSGKDLLELATTSQPSVSTNTTEQTKPTTDMVAVAVAAKSPLLTSPDDGLPDDILQHVVELMEDDKSLQEAVEKQVFDNAVMDTEETISVDTNNIKSSTPAKILHADAVPTTTIAADVSAASLPNANISNKSLLNDNKFITNEIVTLSSELNCATMNTTANTTASNEDSLHKLTLTPQTTPNVSFISQTKRSVSPVTVAPASKTTMWSGDTTVGDIDISSAPLLASPDDDLPDDILQHVVELMEDDKSLQEAVEKQVFGSAVMDVEESISADISNIKTPVSNPPPLAPISSNQSFKHNNAIHSSMTQASKGTPNTFKSIIQMAITNVPTSSMPTTPTQRSAALQSPKSSPLARKEPIQIVRGNGRVITLPPIEAPNTRAKRRAQTQPYQSQGSNLNATTTVIINDSSLDGSQQSNASASSTSTVFEKKAFDTQNRKRISKEHTIGANQRASRKASAKKTTGYKANKQQADSTESEIDDDDDPNKLWCICRQPHNNRFMICCDVCEDWFHGTCVNITKAMGLEMEQKGIDWTCPKCIKRQEERVFFIVSRCRAFLHVLKFQVQPKITDMLSKKVIPQIQTVATPLPTSTVTSTDMSVICSTINTAPSTTFSANIVEPKVSFQTIDTSKIKRLPARQFIAVKDLSGGIRKSIIVSSPTTNPKEVLVTSSGQHVSPLTSPLKGFISVKQQPKANNPLPQPQHNIRVQKIIQAIVTSATQSTRISNTIVTTAPRKQPTTFCIVCKRAARANSIYCSDDCIRKHAQSALNTLTAKTQTEPPGPSGSSSSSKQSPDDKTKKKSKGLFEDLLSMADRKPKVERVSVFERKSGRILTGVSAPTTLNLKKWLQDNPTFEVVQPGSSQALDIEKRQKQRSLQTTSAHTISPPPLKLSTMYAQKPDTSTITSELQTRPSTPQIKSLKTISDYIKASSSSPSPRPSTPKQLQKYPQHPSIRADKIIKTPEDKLAKEKPAKRPSSQGEGSSNASISSSKLDSEPIRLNVRRTLKEQLLQRMHEELKAFSDNEQTSKTRRMPKLSTEEINEFAKATEIEMYNYFSRDTGNKYRAKYRSLIFNIKDRKNQTLFAKICGKLLEPKQLVRMSPEEMASQELAQWRENEAKHQLEMIKKSELDLLSCAKNYVLKTHKGEEVIEDKSAAGYTNLDLTIPVEDVVSALTQSSVSSSIEAIEEASPSAVRKEQSEVDSSLATRIESNSPLLQIDKVKVDEKLKPSTHNKEKEKDKIRERDHEKRPKSKDRHRDKSRSRKRSRSHSRSRSRSREREKRHKSSHKDERRDREERGRDRFIKDRFREHTERDSHCDNHDKRISSEKKSSSTARPVSSSTTNKDRYREIATNSSSTAIVSTSKKQAPTQNYQPTYANVTKPMGGFSLIDQILESTKTVEEAANLISDKERENNSKSSTSSLPGQSITSSNVDSFQKNQLTKSSNSVTTESDQEPTSTVSIPTPPHDPYIRFNAADSPNFQGNIMRYNTNLWSGNLNMIDVASFQIILQPILGNCTNLSKIMPNELDVVGRISPDTVWDYISKIKKSPNKEIIIIRLIPANESETSAYTILYQYLENRNRLGVIKTTSSQLKDFYIYPLGAGKYMPSVLRPVEHVEFYEDPCRPDILMGIIIRVVGKRIQPIAVAPSTSMTNKIAPRSNEREADSFTPPGSPKYVKKRRQSTVQKADDIDIDAIIKAPIVAKTQKAIFLISSAAVNDADEPYSPGGSSDDDDIPLMPVKLPTANPGEIAPSSSDDDLKRKMDEINRQIAAQEMEIAGLLTGEPTAFTATSATSNVLANISIPSNLSQILASINIKPAVAAGEPQPPPPPLIGSLIKSKTHVSAEAVGIEEYNPTETLNKNDEPNDKPTATTASSKSSRLAQLSEAELLSMVPDDIIIEKTPAPESYDEEPPPPGV</sequence>
<dbReference type="SMART" id="SM00510">
    <property type="entry name" value="TFS2M"/>
    <property type="match status" value="1"/>
</dbReference>
<evidence type="ECO:0000256" key="2">
    <source>
        <dbReference type="ARBA" id="ARBA00022723"/>
    </source>
</evidence>
<feature type="region of interest" description="Disordered" evidence="9">
    <location>
        <begin position="995"/>
        <end position="1022"/>
    </location>
</feature>
<dbReference type="PROSITE" id="PS51321">
    <property type="entry name" value="TFIIS_CENTRAL"/>
    <property type="match status" value="1"/>
</dbReference>
<protein>
    <recommendedName>
        <fullName evidence="14">PHD-type domain-containing protein</fullName>
    </recommendedName>
</protein>
<dbReference type="Gene3D" id="3.30.40.10">
    <property type="entry name" value="Zinc/RING finger domain, C3HC4 (zinc finger)"/>
    <property type="match status" value="1"/>
</dbReference>
<feature type="compositionally biased region" description="Polar residues" evidence="9">
    <location>
        <begin position="52"/>
        <end position="66"/>
    </location>
</feature>
<feature type="compositionally biased region" description="Polar residues" evidence="9">
    <location>
        <begin position="995"/>
        <end position="1015"/>
    </location>
</feature>
<evidence type="ECO:0000256" key="4">
    <source>
        <dbReference type="ARBA" id="ARBA00022833"/>
    </source>
</evidence>
<feature type="compositionally biased region" description="Basic and acidic residues" evidence="9">
    <location>
        <begin position="98"/>
        <end position="109"/>
    </location>
</feature>
<dbReference type="SUPFAM" id="SSF160481">
    <property type="entry name" value="BRK domain-like"/>
    <property type="match status" value="1"/>
</dbReference>
<feature type="region of interest" description="Disordered" evidence="9">
    <location>
        <begin position="1075"/>
        <end position="1146"/>
    </location>
</feature>
<dbReference type="GO" id="GO:0008270">
    <property type="term" value="F:zinc ion binding"/>
    <property type="evidence" value="ECO:0007669"/>
    <property type="project" value="UniProtKB-KW"/>
</dbReference>
<feature type="compositionally biased region" description="Basic and acidic residues" evidence="9">
    <location>
        <begin position="243"/>
        <end position="252"/>
    </location>
</feature>
<evidence type="ECO:0000256" key="9">
    <source>
        <dbReference type="SAM" id="MobiDB-lite"/>
    </source>
</evidence>
<evidence type="ECO:0000313" key="13">
    <source>
        <dbReference type="Proteomes" id="UP000092445"/>
    </source>
</evidence>
<feature type="compositionally biased region" description="Basic and acidic residues" evidence="9">
    <location>
        <begin position="1881"/>
        <end position="1909"/>
    </location>
</feature>
<feature type="compositionally biased region" description="Basic and acidic residues" evidence="9">
    <location>
        <begin position="1948"/>
        <end position="1991"/>
    </location>
</feature>
<comment type="subcellular location">
    <subcellularLocation>
        <location evidence="1">Nucleus</location>
    </subcellularLocation>
</comment>
<dbReference type="Proteomes" id="UP000092445">
    <property type="component" value="Unassembled WGS sequence"/>
</dbReference>
<feature type="region of interest" description="Disordered" evidence="9">
    <location>
        <begin position="1562"/>
        <end position="1655"/>
    </location>
</feature>
<feature type="region of interest" description="Disordered" evidence="9">
    <location>
        <begin position="1035"/>
        <end position="1063"/>
    </location>
</feature>
<feature type="domain" description="PHD-type" evidence="10">
    <location>
        <begin position="1151"/>
        <end position="1205"/>
    </location>
</feature>
<dbReference type="SMART" id="SM00249">
    <property type="entry name" value="PHD"/>
    <property type="match status" value="1"/>
</dbReference>
<dbReference type="Pfam" id="PF00628">
    <property type="entry name" value="PHD"/>
    <property type="match status" value="1"/>
</dbReference>
<dbReference type="GO" id="GO:0006351">
    <property type="term" value="P:DNA-templated transcription"/>
    <property type="evidence" value="ECO:0007669"/>
    <property type="project" value="InterPro"/>
</dbReference>
<dbReference type="PANTHER" id="PTHR11477:SF51">
    <property type="entry name" value="PROTEIN PARTNER OF SNF, ISOFORM B"/>
    <property type="match status" value="1"/>
</dbReference>
<feature type="region of interest" description="Disordered" evidence="9">
    <location>
        <begin position="489"/>
        <end position="513"/>
    </location>
</feature>
<evidence type="ECO:0000256" key="8">
    <source>
        <dbReference type="PROSITE-ProRule" id="PRU00146"/>
    </source>
</evidence>
<feature type="compositionally biased region" description="Low complexity" evidence="9">
    <location>
        <begin position="495"/>
        <end position="509"/>
    </location>
</feature>
<feature type="compositionally biased region" description="Basic and acidic residues" evidence="9">
    <location>
        <begin position="72"/>
        <end position="85"/>
    </location>
</feature>
<dbReference type="InterPro" id="IPR006576">
    <property type="entry name" value="BRK_domain"/>
</dbReference>
<dbReference type="STRING" id="7398.A0A1B0A0D9"/>
<feature type="compositionally biased region" description="Polar residues" evidence="9">
    <location>
        <begin position="1562"/>
        <end position="1584"/>
    </location>
</feature>
<dbReference type="InterPro" id="IPR011011">
    <property type="entry name" value="Znf_FYVE_PHD"/>
</dbReference>
<reference evidence="12" key="2">
    <citation type="submission" date="2020-05" db="UniProtKB">
        <authorList>
            <consortium name="EnsemblMetazoa"/>
        </authorList>
    </citation>
    <scope>IDENTIFICATION</scope>
    <source>
        <strain evidence="12">IAEA</strain>
    </source>
</reference>
<feature type="compositionally biased region" description="Basic and acidic residues" evidence="9">
    <location>
        <begin position="136"/>
        <end position="145"/>
    </location>
</feature>
<feature type="region of interest" description="Disordered" evidence="9">
    <location>
        <begin position="312"/>
        <end position="412"/>
    </location>
</feature>
<name>A0A1B0A0D9_GLOPL</name>
<dbReference type="GO" id="GO:0005634">
    <property type="term" value="C:nucleus"/>
    <property type="evidence" value="ECO:0007669"/>
    <property type="project" value="UniProtKB-SubCell"/>
</dbReference>
<keyword evidence="3 8" id="KW-0863">Zinc-finger</keyword>
<feature type="region of interest" description="Disordered" evidence="9">
    <location>
        <begin position="243"/>
        <end position="266"/>
    </location>
</feature>
<dbReference type="PROSITE" id="PS50016">
    <property type="entry name" value="ZF_PHD_2"/>
    <property type="match status" value="1"/>
</dbReference>
<accession>A0A1B0A0D9</accession>
<feature type="compositionally biased region" description="Basic and acidic residues" evidence="9">
    <location>
        <begin position="1092"/>
        <end position="1101"/>
    </location>
</feature>
<evidence type="ECO:0000256" key="7">
    <source>
        <dbReference type="ARBA" id="ARBA00023242"/>
    </source>
</evidence>
<keyword evidence="13" id="KW-1185">Reference proteome</keyword>
<feature type="compositionally biased region" description="Low complexity" evidence="9">
    <location>
        <begin position="1992"/>
        <end position="2003"/>
    </location>
</feature>
<dbReference type="Gene3D" id="1.10.472.30">
    <property type="entry name" value="Transcription elongation factor S-II, central domain"/>
    <property type="match status" value="1"/>
</dbReference>
<keyword evidence="7" id="KW-0539">Nucleus</keyword>
<keyword evidence="4" id="KW-0862">Zinc</keyword>
<feature type="compositionally biased region" description="Acidic residues" evidence="9">
    <location>
        <begin position="326"/>
        <end position="342"/>
    </location>
</feature>
<feature type="compositionally biased region" description="Low complexity" evidence="9">
    <location>
        <begin position="1078"/>
        <end position="1090"/>
    </location>
</feature>
<dbReference type="InterPro" id="IPR001965">
    <property type="entry name" value="Znf_PHD"/>
</dbReference>
<dbReference type="InterPro" id="IPR003618">
    <property type="entry name" value="TFIIS_cen_dom"/>
</dbReference>
<dbReference type="SUPFAM" id="SSF57903">
    <property type="entry name" value="FYVE/PHD zinc finger"/>
    <property type="match status" value="1"/>
</dbReference>
<evidence type="ECO:0000313" key="12">
    <source>
        <dbReference type="EnsemblMetazoa" id="GPAI030589-PA"/>
    </source>
</evidence>
<keyword evidence="2" id="KW-0479">Metal-binding</keyword>
<reference evidence="13" key="1">
    <citation type="submission" date="2014-03" db="EMBL/GenBank/DDBJ databases">
        <authorList>
            <person name="Aksoy S."/>
            <person name="Warren W."/>
            <person name="Wilson R.K."/>
        </authorList>
    </citation>
    <scope>NUCLEOTIDE SEQUENCE [LARGE SCALE GENOMIC DNA]</scope>
    <source>
        <strain evidence="13">IAEA</strain>
    </source>
</reference>
<feature type="region of interest" description="Disordered" evidence="9">
    <location>
        <begin position="2511"/>
        <end position="2576"/>
    </location>
</feature>
<feature type="region of interest" description="Disordered" evidence="9">
    <location>
        <begin position="1435"/>
        <end position="1464"/>
    </location>
</feature>
<evidence type="ECO:0008006" key="14">
    <source>
        <dbReference type="Google" id="ProtNLM"/>
    </source>
</evidence>
<feature type="region of interest" description="Disordered" evidence="9">
    <location>
        <begin position="50"/>
        <end position="176"/>
    </location>
</feature>
<feature type="compositionally biased region" description="Acidic residues" evidence="9">
    <location>
        <begin position="86"/>
        <end position="97"/>
    </location>
</feature>
<dbReference type="InterPro" id="IPR019787">
    <property type="entry name" value="Znf_PHD-finger"/>
</dbReference>
<dbReference type="Gene3D" id="3.40.5.120">
    <property type="match status" value="1"/>
</dbReference>
<proteinExistence type="predicted"/>
<feature type="region of interest" description="Disordered" evidence="9">
    <location>
        <begin position="2311"/>
        <end position="2341"/>
    </location>
</feature>
<dbReference type="SMART" id="SM00592">
    <property type="entry name" value="BRK"/>
    <property type="match status" value="1"/>
</dbReference>
<dbReference type="CDD" id="cd22581">
    <property type="entry name" value="SPOC_PPS-like"/>
    <property type="match status" value="1"/>
</dbReference>
<dbReference type="InterPro" id="IPR037259">
    <property type="entry name" value="BRK_sf"/>
</dbReference>
<feature type="compositionally biased region" description="Basic and acidic residues" evidence="9">
    <location>
        <begin position="1615"/>
        <end position="1634"/>
    </location>
</feature>
<feature type="compositionally biased region" description="Acidic residues" evidence="9">
    <location>
        <begin position="2566"/>
        <end position="2576"/>
    </location>
</feature>
<feature type="compositionally biased region" description="Polar residues" evidence="9">
    <location>
        <begin position="2012"/>
        <end position="2037"/>
    </location>
</feature>
<feature type="domain" description="TFIIS central" evidence="11">
    <location>
        <begin position="1659"/>
        <end position="1794"/>
    </location>
</feature>
<keyword evidence="5" id="KW-0805">Transcription regulation</keyword>